<dbReference type="AlphaFoldDB" id="A0A3N6NHP5"/>
<evidence type="ECO:0000313" key="1">
    <source>
        <dbReference type="EMBL" id="RQH14425.1"/>
    </source>
</evidence>
<accession>A0A3N6NHP5</accession>
<comment type="caution">
    <text evidence="1">The sequence shown here is derived from an EMBL/GenBank/DDBJ whole genome shotgun (WGS) entry which is preliminary data.</text>
</comment>
<dbReference type="EMBL" id="RCBY01000592">
    <property type="protein sequence ID" value="RQH14425.1"/>
    <property type="molecule type" value="Genomic_DNA"/>
</dbReference>
<sequence length="192" mass="22292">MYFQHLRIFLLFCLLAILMPFMCIGHGFRGNAALEQEFQYALRLLSAFKNDSAHHVLCGILDELSQSNELNTPFGLQVRLRDAEALEKEHQDEKAIKQLLLLVEDARNHRQWDVLSNAHLSLARLHEKMDRMKPCQQALKRAARFIKMHKLANIYPRLCIRQSSYYRLFGKKEFGHVFCTGSNSNSSQSRSV</sequence>
<protein>
    <recommendedName>
        <fullName evidence="3">Tetratricopeptide repeat protein</fullName>
    </recommendedName>
</protein>
<gene>
    <name evidence="1" type="ORF">D5R40_34295</name>
</gene>
<name>A0A3N6NHP5_9CYAN</name>
<evidence type="ECO:0008006" key="3">
    <source>
        <dbReference type="Google" id="ProtNLM"/>
    </source>
</evidence>
<reference evidence="1 2" key="1">
    <citation type="journal article" date="2018" name="ACS Chem. Biol.">
        <title>Ketoreductase domain dysfunction expands chemodiversity: malyngamide biosynthesis in the cyanobacterium Okeania hirsuta.</title>
        <authorList>
            <person name="Moss N.A."/>
            <person name="Leao T."/>
            <person name="Rankin M."/>
            <person name="McCullough T.M."/>
            <person name="Qu P."/>
            <person name="Korobeynikov A."/>
            <person name="Smith J.L."/>
            <person name="Gerwick L."/>
            <person name="Gerwick W.H."/>
        </authorList>
    </citation>
    <scope>NUCLEOTIDE SEQUENCE [LARGE SCALE GENOMIC DNA]</scope>
    <source>
        <strain evidence="1 2">PAB10Feb10-1</strain>
    </source>
</reference>
<evidence type="ECO:0000313" key="2">
    <source>
        <dbReference type="Proteomes" id="UP000269154"/>
    </source>
</evidence>
<organism evidence="1 2">
    <name type="scientific">Okeania hirsuta</name>
    <dbReference type="NCBI Taxonomy" id="1458930"/>
    <lineage>
        <taxon>Bacteria</taxon>
        <taxon>Bacillati</taxon>
        <taxon>Cyanobacteriota</taxon>
        <taxon>Cyanophyceae</taxon>
        <taxon>Oscillatoriophycideae</taxon>
        <taxon>Oscillatoriales</taxon>
        <taxon>Microcoleaceae</taxon>
        <taxon>Okeania</taxon>
    </lineage>
</organism>
<keyword evidence="2" id="KW-1185">Reference proteome</keyword>
<dbReference type="Proteomes" id="UP000269154">
    <property type="component" value="Unassembled WGS sequence"/>
</dbReference>
<proteinExistence type="predicted"/>